<dbReference type="Proteomes" id="UP000243579">
    <property type="component" value="Unassembled WGS sequence"/>
</dbReference>
<proteinExistence type="predicted"/>
<keyword evidence="2" id="KW-1185">Reference proteome</keyword>
<dbReference type="AlphaFoldDB" id="A0A1V9YEA1"/>
<sequence>MLRALPHLGIPLPSGDTLTGIYFADDSTLLSYDLPSAVEQLGVVQEFCDASGARLNLPKCKTLVLNEHLDPADIDDGGLLRVLASGEPVKFLGVLFGHALPPDHQVHQLNTRFLACFQQWGCRARTIQGRRLLVNTVMLSLLWHVTAVVPVPTAMVAQWQSMVSKNILARKTGSTDRYRPLLPQRWQYDPQVGLGVPHIASKLRTQRLLRLQRLLQGTTAASPPWQELVLRQYARTMGMLSRPSHPFDFLAYAPHHRSTWLHLWELHPLWRDVWSHWASTSPSKRTQVPPSLATALAQPMWLTSDPLFVTDDLQCAGRLANTLDARRWCLHGANNGIRCLGDLI</sequence>
<dbReference type="OrthoDB" id="76450at2759"/>
<name>A0A1V9YEA1_ACHHY</name>
<evidence type="ECO:0000313" key="1">
    <source>
        <dbReference type="EMBL" id="OQR84031.1"/>
    </source>
</evidence>
<comment type="caution">
    <text evidence="1">The sequence shown here is derived from an EMBL/GenBank/DDBJ whole genome shotgun (WGS) entry which is preliminary data.</text>
</comment>
<dbReference type="EMBL" id="JNBR01001980">
    <property type="protein sequence ID" value="OQR84031.1"/>
    <property type="molecule type" value="Genomic_DNA"/>
</dbReference>
<accession>A0A1V9YEA1</accession>
<evidence type="ECO:0000313" key="2">
    <source>
        <dbReference type="Proteomes" id="UP000243579"/>
    </source>
</evidence>
<evidence type="ECO:0008006" key="3">
    <source>
        <dbReference type="Google" id="ProtNLM"/>
    </source>
</evidence>
<organism evidence="1 2">
    <name type="scientific">Achlya hypogyna</name>
    <name type="common">Oomycete</name>
    <name type="synonym">Protoachlya hypogyna</name>
    <dbReference type="NCBI Taxonomy" id="1202772"/>
    <lineage>
        <taxon>Eukaryota</taxon>
        <taxon>Sar</taxon>
        <taxon>Stramenopiles</taxon>
        <taxon>Oomycota</taxon>
        <taxon>Saprolegniomycetes</taxon>
        <taxon>Saprolegniales</taxon>
        <taxon>Achlyaceae</taxon>
        <taxon>Achlya</taxon>
    </lineage>
</organism>
<feature type="non-terminal residue" evidence="1">
    <location>
        <position position="344"/>
    </location>
</feature>
<protein>
    <recommendedName>
        <fullName evidence="3">Reverse transcriptase domain-containing protein</fullName>
    </recommendedName>
</protein>
<reference evidence="1 2" key="1">
    <citation type="journal article" date="2014" name="Genome Biol. Evol.">
        <title>The secreted proteins of Achlya hypogyna and Thraustotheca clavata identify the ancestral oomycete secretome and reveal gene acquisitions by horizontal gene transfer.</title>
        <authorList>
            <person name="Misner I."/>
            <person name="Blouin N."/>
            <person name="Leonard G."/>
            <person name="Richards T.A."/>
            <person name="Lane C.E."/>
        </authorList>
    </citation>
    <scope>NUCLEOTIDE SEQUENCE [LARGE SCALE GENOMIC DNA]</scope>
    <source>
        <strain evidence="1 2">ATCC 48635</strain>
    </source>
</reference>
<gene>
    <name evidence="1" type="ORF">ACHHYP_13999</name>
</gene>